<dbReference type="PROSITE" id="PS50222">
    <property type="entry name" value="EF_HAND_2"/>
    <property type="match status" value="2"/>
</dbReference>
<dbReference type="InterPro" id="IPR011992">
    <property type="entry name" value="EF-hand-dom_pair"/>
</dbReference>
<organism evidence="6 7">
    <name type="scientific">Paralvinella palmiformis</name>
    <dbReference type="NCBI Taxonomy" id="53620"/>
    <lineage>
        <taxon>Eukaryota</taxon>
        <taxon>Metazoa</taxon>
        <taxon>Spiralia</taxon>
        <taxon>Lophotrochozoa</taxon>
        <taxon>Annelida</taxon>
        <taxon>Polychaeta</taxon>
        <taxon>Sedentaria</taxon>
        <taxon>Canalipalpata</taxon>
        <taxon>Terebellida</taxon>
        <taxon>Terebelliformia</taxon>
        <taxon>Alvinellidae</taxon>
        <taxon>Paralvinella</taxon>
    </lineage>
</organism>
<evidence type="ECO:0000256" key="3">
    <source>
        <dbReference type="ARBA" id="ARBA00022837"/>
    </source>
</evidence>
<dbReference type="PANTHER" id="PTHR45791">
    <property type="entry name" value="CALCIUM AND INTEGRIN BINDING FAMILY MEMBER 2"/>
    <property type="match status" value="1"/>
</dbReference>
<proteinExistence type="predicted"/>
<sequence length="95" mass="11065">MMSVFSENAPKNVKVHYAFRIYDFNGDDMIDEEDLRNVISRLIGTEKQLSEENTQKLIDNTNPVFQIFQEADLDDDKMLSYAEFEHVISKAPDFV</sequence>
<keyword evidence="3" id="KW-0106">Calcium</keyword>
<evidence type="ECO:0000256" key="2">
    <source>
        <dbReference type="ARBA" id="ARBA00022737"/>
    </source>
</evidence>
<keyword evidence="2" id="KW-0677">Repeat</keyword>
<keyword evidence="1" id="KW-0479">Metal-binding</keyword>
<dbReference type="Proteomes" id="UP001208570">
    <property type="component" value="Unassembled WGS sequence"/>
</dbReference>
<name>A0AAD9KA41_9ANNE</name>
<evidence type="ECO:0000313" key="6">
    <source>
        <dbReference type="EMBL" id="KAK2167474.1"/>
    </source>
</evidence>
<evidence type="ECO:0000259" key="5">
    <source>
        <dbReference type="PROSITE" id="PS50222"/>
    </source>
</evidence>
<feature type="domain" description="EF-hand" evidence="5">
    <location>
        <begin position="10"/>
        <end position="45"/>
    </location>
</feature>
<dbReference type="SUPFAM" id="SSF47473">
    <property type="entry name" value="EF-hand"/>
    <property type="match status" value="1"/>
</dbReference>
<dbReference type="GO" id="GO:0000287">
    <property type="term" value="F:magnesium ion binding"/>
    <property type="evidence" value="ECO:0007669"/>
    <property type="project" value="TreeGrafter"/>
</dbReference>
<evidence type="ECO:0000256" key="4">
    <source>
        <dbReference type="ARBA" id="ARBA00022842"/>
    </source>
</evidence>
<dbReference type="InterPro" id="IPR018247">
    <property type="entry name" value="EF_Hand_1_Ca_BS"/>
</dbReference>
<evidence type="ECO:0000313" key="7">
    <source>
        <dbReference type="Proteomes" id="UP001208570"/>
    </source>
</evidence>
<dbReference type="Gene3D" id="1.10.238.10">
    <property type="entry name" value="EF-hand"/>
    <property type="match status" value="1"/>
</dbReference>
<dbReference type="InterPro" id="IPR051433">
    <property type="entry name" value="CIBP"/>
</dbReference>
<feature type="non-terminal residue" evidence="6">
    <location>
        <position position="1"/>
    </location>
</feature>
<accession>A0AAD9KA41</accession>
<gene>
    <name evidence="6" type="ORF">LSH36_27g04034</name>
</gene>
<dbReference type="SMART" id="SM00054">
    <property type="entry name" value="EFh"/>
    <property type="match status" value="2"/>
</dbReference>
<dbReference type="EMBL" id="JAODUP010000027">
    <property type="protein sequence ID" value="KAK2167474.1"/>
    <property type="molecule type" value="Genomic_DNA"/>
</dbReference>
<comment type="caution">
    <text evidence="6">The sequence shown here is derived from an EMBL/GenBank/DDBJ whole genome shotgun (WGS) entry which is preliminary data.</text>
</comment>
<dbReference type="InterPro" id="IPR002048">
    <property type="entry name" value="EF_hand_dom"/>
</dbReference>
<dbReference type="Pfam" id="PF13499">
    <property type="entry name" value="EF-hand_7"/>
    <property type="match status" value="1"/>
</dbReference>
<dbReference type="PANTHER" id="PTHR45791:SF1">
    <property type="entry name" value="CALCIUM AND INTEGRIN BINDING FAMILY MEMBER 1"/>
    <property type="match status" value="1"/>
</dbReference>
<keyword evidence="7" id="KW-1185">Reference proteome</keyword>
<keyword evidence="4" id="KW-0460">Magnesium</keyword>
<feature type="domain" description="EF-hand" evidence="5">
    <location>
        <begin position="59"/>
        <end position="94"/>
    </location>
</feature>
<dbReference type="GO" id="GO:0005509">
    <property type="term" value="F:calcium ion binding"/>
    <property type="evidence" value="ECO:0007669"/>
    <property type="project" value="InterPro"/>
</dbReference>
<protein>
    <recommendedName>
        <fullName evidence="5">EF-hand domain-containing protein</fullName>
    </recommendedName>
</protein>
<dbReference type="PROSITE" id="PS00018">
    <property type="entry name" value="EF_HAND_1"/>
    <property type="match status" value="2"/>
</dbReference>
<evidence type="ECO:0000256" key="1">
    <source>
        <dbReference type="ARBA" id="ARBA00022723"/>
    </source>
</evidence>
<reference evidence="6" key="1">
    <citation type="journal article" date="2023" name="Mol. Biol. Evol.">
        <title>Third-Generation Sequencing Reveals the Adaptive Role of the Epigenome in Three Deep-Sea Polychaetes.</title>
        <authorList>
            <person name="Perez M."/>
            <person name="Aroh O."/>
            <person name="Sun Y."/>
            <person name="Lan Y."/>
            <person name="Juniper S.K."/>
            <person name="Young C.R."/>
            <person name="Angers B."/>
            <person name="Qian P.Y."/>
        </authorList>
    </citation>
    <scope>NUCLEOTIDE SEQUENCE</scope>
    <source>
        <strain evidence="6">P08H-3</strain>
    </source>
</reference>
<dbReference type="AlphaFoldDB" id="A0AAD9KA41"/>